<name>A0A1J5RAK7_9ZZZZ</name>
<organism evidence="2">
    <name type="scientific">mine drainage metagenome</name>
    <dbReference type="NCBI Taxonomy" id="410659"/>
    <lineage>
        <taxon>unclassified sequences</taxon>
        <taxon>metagenomes</taxon>
        <taxon>ecological metagenomes</taxon>
    </lineage>
</organism>
<comment type="caution">
    <text evidence="2">The sequence shown here is derived from an EMBL/GenBank/DDBJ whole genome shotgun (WGS) entry which is preliminary data.</text>
</comment>
<reference evidence="2" key="1">
    <citation type="submission" date="2016-10" db="EMBL/GenBank/DDBJ databases">
        <title>Sequence of Gallionella enrichment culture.</title>
        <authorList>
            <person name="Poehlein A."/>
            <person name="Muehling M."/>
            <person name="Daniel R."/>
        </authorList>
    </citation>
    <scope>NUCLEOTIDE SEQUENCE</scope>
</reference>
<protein>
    <recommendedName>
        <fullName evidence="3">DUF1611 domain-containing protein</fullName>
    </recommendedName>
</protein>
<feature type="region of interest" description="Disordered" evidence="1">
    <location>
        <begin position="1"/>
        <end position="28"/>
    </location>
</feature>
<evidence type="ECO:0008006" key="3">
    <source>
        <dbReference type="Google" id="ProtNLM"/>
    </source>
</evidence>
<dbReference type="EMBL" id="MLJW01000562">
    <property type="protein sequence ID" value="OIQ85181.1"/>
    <property type="molecule type" value="Genomic_DNA"/>
</dbReference>
<dbReference type="Gene3D" id="3.40.50.300">
    <property type="entry name" value="P-loop containing nucleotide triphosphate hydrolases"/>
    <property type="match status" value="1"/>
</dbReference>
<evidence type="ECO:0000313" key="2">
    <source>
        <dbReference type="EMBL" id="OIQ85181.1"/>
    </source>
</evidence>
<dbReference type="InterPro" id="IPR027417">
    <property type="entry name" value="P-loop_NTPase"/>
</dbReference>
<proteinExistence type="predicted"/>
<accession>A0A1J5RAK7</accession>
<evidence type="ECO:0000256" key="1">
    <source>
        <dbReference type="SAM" id="MobiDB-lite"/>
    </source>
</evidence>
<gene>
    <name evidence="2" type="ORF">GALL_329730</name>
</gene>
<dbReference type="SUPFAM" id="SSF52540">
    <property type="entry name" value="P-loop containing nucleoside triphosphate hydrolases"/>
    <property type="match status" value="1"/>
</dbReference>
<sequence>MQQRYPAAVEALRPEAPSSARRAPHLDGTADRIARAKRAYSVRRACLEPQDGLSLVGAIPQAGDLVLARVTQLGMHQHLESADGRRQRLWPGDEIVVAYGRRYAPDQFEATVPDDLAPCQLVAGGGVAARVLSRHASVKPATQIEPLGLLADARGVLNLQRSALGAARGRAPLTVAVLGSSMNAGKTTTAAHVIAGLKRAGLRVGAAKVTGTGAGGDRWLMQDAGASLVLDFTDMGYASTAGLAPQAIEQILLDLSGHLASTAVDCAVIEVADGILQRETAALVRSHLFAKYVDAVIFAAPDALGAIAGATWLEQAGLPLAAVSGVLTASPLAMREASAALKVPACTVDDLATPEVLCGIVPKVAELAALAQRQPR</sequence>
<dbReference type="AlphaFoldDB" id="A0A1J5RAK7"/>